<feature type="transmembrane region" description="Helical" evidence="7">
    <location>
        <begin position="78"/>
        <end position="103"/>
    </location>
</feature>
<sequence length="474" mass="53073">MDSKKIISGIKWTSIQFVLDTGFKFTIKLILAKLLIPEEFGLIGMCSIFIAVATAASEMGMTSALIQKKDNNLAEKMYPTAFWTGLLWGAVLFIFMSFIVAPFASDFFEEEKLNYLVPFLSIGIILRPLSIVHVVILTRQMNFKVIARTTNFATLVSGIIAIILGYYGSGVWALVVNNILVPLLTIPLLFKATKWLPTKTWHKEHFKEIFSFGAYSSSTGMFSTLTYNIDNMLIGKMLGAGYLGSYTLAFSLTEQLRQMVSSVMNKVMYPVYGKNQDNTEKLKHYFLTVVNLNCIILFPVFMFLIIFSSDIVLFFGPEWKNANLPLKILSLAMIIHLTVNSFTSILRGMGKPKLEMKIILGLTIIVLIPGLIIGIKLFGLLGAALAVLINKIGLMITGLVFLNKYINLSINQLFKVLYKSVLGVTVSSSIIYFGKEIGGVENIPVLMSIYFFISYIIIFQLEKDKINKIIKISF</sequence>
<evidence type="ECO:0000256" key="1">
    <source>
        <dbReference type="ARBA" id="ARBA00004651"/>
    </source>
</evidence>
<name>A0ABR9ANG1_9BACT</name>
<dbReference type="InterPro" id="IPR050833">
    <property type="entry name" value="Poly_Biosynth_Transport"/>
</dbReference>
<dbReference type="EMBL" id="JACYTQ010000005">
    <property type="protein sequence ID" value="MBD8490089.1"/>
    <property type="molecule type" value="Genomic_DNA"/>
</dbReference>
<feature type="transmembrane region" description="Helical" evidence="7">
    <location>
        <begin position="445"/>
        <end position="461"/>
    </location>
</feature>
<dbReference type="RefSeq" id="WP_192010969.1">
    <property type="nucleotide sequence ID" value="NZ_JACYTQ010000005.1"/>
</dbReference>
<feature type="transmembrane region" description="Helical" evidence="7">
    <location>
        <begin position="285"/>
        <end position="308"/>
    </location>
</feature>
<dbReference type="PANTHER" id="PTHR30250:SF10">
    <property type="entry name" value="LIPOPOLYSACCHARIDE BIOSYNTHESIS PROTEIN WZXC"/>
    <property type="match status" value="1"/>
</dbReference>
<dbReference type="PANTHER" id="PTHR30250">
    <property type="entry name" value="PST FAMILY PREDICTED COLANIC ACID TRANSPORTER"/>
    <property type="match status" value="1"/>
</dbReference>
<keyword evidence="3" id="KW-1003">Cell membrane</keyword>
<keyword evidence="4 7" id="KW-0812">Transmembrane</keyword>
<evidence type="ECO:0000256" key="4">
    <source>
        <dbReference type="ARBA" id="ARBA00022692"/>
    </source>
</evidence>
<evidence type="ECO:0000256" key="3">
    <source>
        <dbReference type="ARBA" id="ARBA00022475"/>
    </source>
</evidence>
<proteinExistence type="inferred from homology"/>
<reference evidence="8 9" key="1">
    <citation type="submission" date="2020-09" db="EMBL/GenBank/DDBJ databases">
        <title>Echinicola sp. CAU 1574 isolated from sand of Sido Beach.</title>
        <authorList>
            <person name="Kim W."/>
        </authorList>
    </citation>
    <scope>NUCLEOTIDE SEQUENCE [LARGE SCALE GENOMIC DNA]</scope>
    <source>
        <strain evidence="8 9">CAU 1574</strain>
    </source>
</reference>
<dbReference type="Proteomes" id="UP000647133">
    <property type="component" value="Unassembled WGS sequence"/>
</dbReference>
<feature type="transmembrane region" description="Helical" evidence="7">
    <location>
        <begin position="381"/>
        <end position="402"/>
    </location>
</feature>
<evidence type="ECO:0000313" key="8">
    <source>
        <dbReference type="EMBL" id="MBD8490089.1"/>
    </source>
</evidence>
<organism evidence="8 9">
    <name type="scientific">Echinicola arenosa</name>
    <dbReference type="NCBI Taxonomy" id="2774144"/>
    <lineage>
        <taxon>Bacteria</taxon>
        <taxon>Pseudomonadati</taxon>
        <taxon>Bacteroidota</taxon>
        <taxon>Cytophagia</taxon>
        <taxon>Cytophagales</taxon>
        <taxon>Cyclobacteriaceae</taxon>
        <taxon>Echinicola</taxon>
    </lineage>
</organism>
<accession>A0ABR9ANG1</accession>
<gene>
    <name evidence="8" type="ORF">IFO69_15130</name>
</gene>
<evidence type="ECO:0000256" key="2">
    <source>
        <dbReference type="ARBA" id="ARBA00007430"/>
    </source>
</evidence>
<dbReference type="CDD" id="cd13127">
    <property type="entry name" value="MATE_tuaB_like"/>
    <property type="match status" value="1"/>
</dbReference>
<feature type="transmembrane region" description="Helical" evidence="7">
    <location>
        <begin position="414"/>
        <end position="433"/>
    </location>
</feature>
<keyword evidence="5 7" id="KW-1133">Transmembrane helix</keyword>
<feature type="transmembrane region" description="Helical" evidence="7">
    <location>
        <begin position="145"/>
        <end position="164"/>
    </location>
</feature>
<keyword evidence="9" id="KW-1185">Reference proteome</keyword>
<comment type="subcellular location">
    <subcellularLocation>
        <location evidence="1">Cell membrane</location>
        <topology evidence="1">Multi-pass membrane protein</topology>
    </subcellularLocation>
</comment>
<feature type="transmembrane region" description="Helical" evidence="7">
    <location>
        <begin position="328"/>
        <end position="346"/>
    </location>
</feature>
<evidence type="ECO:0000256" key="5">
    <source>
        <dbReference type="ARBA" id="ARBA00022989"/>
    </source>
</evidence>
<feature type="transmembrane region" description="Helical" evidence="7">
    <location>
        <begin position="170"/>
        <end position="189"/>
    </location>
</feature>
<evidence type="ECO:0000256" key="7">
    <source>
        <dbReference type="SAM" id="Phobius"/>
    </source>
</evidence>
<feature type="transmembrane region" description="Helical" evidence="7">
    <location>
        <begin position="358"/>
        <end position="375"/>
    </location>
</feature>
<evidence type="ECO:0000313" key="9">
    <source>
        <dbReference type="Proteomes" id="UP000647133"/>
    </source>
</evidence>
<comment type="similarity">
    <text evidence="2">Belongs to the polysaccharide synthase family.</text>
</comment>
<keyword evidence="6 7" id="KW-0472">Membrane</keyword>
<feature type="transmembrane region" description="Helical" evidence="7">
    <location>
        <begin position="42"/>
        <end position="66"/>
    </location>
</feature>
<comment type="caution">
    <text evidence="8">The sequence shown here is derived from an EMBL/GenBank/DDBJ whole genome shotgun (WGS) entry which is preliminary data.</text>
</comment>
<protein>
    <submittedName>
        <fullName evidence="8">Lipopolysaccharide biosynthesis protein</fullName>
    </submittedName>
</protein>
<evidence type="ECO:0000256" key="6">
    <source>
        <dbReference type="ARBA" id="ARBA00023136"/>
    </source>
</evidence>
<feature type="transmembrane region" description="Helical" evidence="7">
    <location>
        <begin position="115"/>
        <end position="138"/>
    </location>
</feature>
<dbReference type="Pfam" id="PF13440">
    <property type="entry name" value="Polysacc_synt_3"/>
    <property type="match status" value="1"/>
</dbReference>